<keyword evidence="2" id="KW-0964">Secreted</keyword>
<dbReference type="PROSITE" id="PS01286">
    <property type="entry name" value="FA58C_2"/>
    <property type="match status" value="1"/>
</dbReference>
<keyword evidence="4" id="KW-0325">Glycoprotein</keyword>
<comment type="subcellular location">
    <subcellularLocation>
        <location evidence="1">Secreted</location>
    </subcellularLocation>
</comment>
<dbReference type="InterPro" id="IPR008979">
    <property type="entry name" value="Galactose-bd-like_sf"/>
</dbReference>
<dbReference type="Pfam" id="PF13385">
    <property type="entry name" value="Laminin_G_3"/>
    <property type="match status" value="2"/>
</dbReference>
<dbReference type="InterPro" id="IPR003599">
    <property type="entry name" value="Ig_sub"/>
</dbReference>
<accession>A0A2G8K6U1</accession>
<comment type="caution">
    <text evidence="7">The sequence shown here is derived from an EMBL/GenBank/DDBJ whole genome shotgun (WGS) entry which is preliminary data.</text>
</comment>
<dbReference type="PANTHER" id="PTHR15031">
    <property type="entry name" value="CARTILAGE INTERMEDIATE LAYER PROTEIN CLIP"/>
    <property type="match status" value="1"/>
</dbReference>
<feature type="domain" description="Ig-like" evidence="6">
    <location>
        <begin position="843"/>
        <end position="955"/>
    </location>
</feature>
<dbReference type="SUPFAM" id="SSF49785">
    <property type="entry name" value="Galactose-binding domain-like"/>
    <property type="match status" value="1"/>
</dbReference>
<feature type="domain" description="F5/8 type C" evidence="5">
    <location>
        <begin position="722"/>
        <end position="859"/>
    </location>
</feature>
<organism evidence="7 8">
    <name type="scientific">Stichopus japonicus</name>
    <name type="common">Sea cucumber</name>
    <dbReference type="NCBI Taxonomy" id="307972"/>
    <lineage>
        <taxon>Eukaryota</taxon>
        <taxon>Metazoa</taxon>
        <taxon>Echinodermata</taxon>
        <taxon>Eleutherozoa</taxon>
        <taxon>Echinozoa</taxon>
        <taxon>Holothuroidea</taxon>
        <taxon>Aspidochirotacea</taxon>
        <taxon>Aspidochirotida</taxon>
        <taxon>Stichopodidae</taxon>
        <taxon>Apostichopus</taxon>
    </lineage>
</organism>
<dbReference type="InterPro" id="IPR000421">
    <property type="entry name" value="FA58C"/>
</dbReference>
<evidence type="ECO:0000259" key="6">
    <source>
        <dbReference type="PROSITE" id="PS50835"/>
    </source>
</evidence>
<gene>
    <name evidence="7" type="ORF">BSL78_19479</name>
</gene>
<evidence type="ECO:0000313" key="8">
    <source>
        <dbReference type="Proteomes" id="UP000230750"/>
    </source>
</evidence>
<evidence type="ECO:0000256" key="2">
    <source>
        <dbReference type="ARBA" id="ARBA00022525"/>
    </source>
</evidence>
<dbReference type="InterPro" id="IPR013783">
    <property type="entry name" value="Ig-like_fold"/>
</dbReference>
<reference evidence="7 8" key="1">
    <citation type="journal article" date="2017" name="PLoS Biol.">
        <title>The sea cucumber genome provides insights into morphological evolution and visceral regeneration.</title>
        <authorList>
            <person name="Zhang X."/>
            <person name="Sun L."/>
            <person name="Yuan J."/>
            <person name="Sun Y."/>
            <person name="Gao Y."/>
            <person name="Zhang L."/>
            <person name="Li S."/>
            <person name="Dai H."/>
            <person name="Hamel J.F."/>
            <person name="Liu C."/>
            <person name="Yu Y."/>
            <person name="Liu S."/>
            <person name="Lin W."/>
            <person name="Guo K."/>
            <person name="Jin S."/>
            <person name="Xu P."/>
            <person name="Storey K.B."/>
            <person name="Huan P."/>
            <person name="Zhang T."/>
            <person name="Zhou Y."/>
            <person name="Zhang J."/>
            <person name="Lin C."/>
            <person name="Li X."/>
            <person name="Xing L."/>
            <person name="Huo D."/>
            <person name="Sun M."/>
            <person name="Wang L."/>
            <person name="Mercier A."/>
            <person name="Li F."/>
            <person name="Yang H."/>
            <person name="Xiang J."/>
        </authorList>
    </citation>
    <scope>NUCLEOTIDE SEQUENCE [LARGE SCALE GENOMIC DNA]</scope>
    <source>
        <strain evidence="7">Shaxun</strain>
        <tissue evidence="7">Muscle</tissue>
    </source>
</reference>
<keyword evidence="3" id="KW-0732">Signal</keyword>
<evidence type="ECO:0000259" key="5">
    <source>
        <dbReference type="PROSITE" id="PS50022"/>
    </source>
</evidence>
<dbReference type="InterPro" id="IPR007110">
    <property type="entry name" value="Ig-like_dom"/>
</dbReference>
<sequence length="1836" mass="200357">MTVFITASQIRCETRFSLDNGDDKKMSLKAPEVLNAWYHVACVFDETDGSTYLYIDGTLIETKTPQPLFPEETVHYDDLRFFNRNKQPIANVRSSTIDRRYHERYEGLFLLMGQSEVTELLRRQTTGAFVHVYYIGRVSEQQYEQVVLECKGHGSDGNSLTFRWATSSDGLSFTLIDPSSDPSIYEYTAELNSYQSVSRLHIIDHPLTETIYSCEGYDPSTMATSSQMFSLTFDPEVTTWTPWMSSDEPDDNDDMETLGNVQANYPQVCSDPIDVECRTLYSKVNHSDTGQVFSKSCTTTEGLHCIGSAQTEGVCLDYEIRFLCSGVNYLWTSWYNDDTPSGSEESETLDNHKSQGHSDLCEFPLFAECRTVSGDTLWYNAANNQLTYPYICNKNGLLCTNSDNPSSCSDFKVRYACPYYADSSVNAHCAVVLDGSNYLDLGYYSLDCVTDASRCTEGTTFSFWFKPLSASSASDVYFVSSGSHVEEGKGLTFSQLSGNGNYVITVKTRYHTWQATVSNSKFPLNVWTHIHISIDPPDGFKYYIDGTFEEHITTFSTSTYNIERSDAPRNLILGGRNDDYLENGHAAISDFRVYFSALQESHITAFTSCGDADGTVSVFSLTRTTHDLDFDLNIQCRVWGTPAPTLEWLLFDDISQEGSPQVISSGVVITESNPAAGCWKISDLFIADYAYSSYANKTIICKVKNDVQHDVDSIEVEIPDACEYPLGVHSGNFRAVQFEDSVDGTLLAVPALDGNDYWVQADGSRMLTIDLGVKHTIVGIALQVHQSPSGSSYDASVTVNYMDATSTWQLLEVLNLVGIEDAATTFWFAFSTPQDTSKLRSYPSTFTTSTHLRIELSGCQIGALPPHELNLTGGYDYMSNSYTALCQTASFPSVPIVWEYSGDVPESQRITENDVEGVTTYQSSLIIGEFEPDDDNFTITCNSTYAGITLSNSIQPEYGFSGTVTLSGPTSAVSGTMVMLSCDTSGDDLYNLDWYFIPQDSSLPEPVSDGLDGRSLSDPALIIPIGGTATLSIASFDPATHDGTYICSANNGTGSDSLSLAAYVLQGNISVTANDSYYDSGSNSFVLSCDFVYDGDFLNTSWILPGMMETYGNHSDSKYQFTNIEAESLLVIKSFNFSTDDGFYTCKGYTSGSGEAEYQFEINYAFSGTITMNSSPTNILYGDTVVLTATIQGDDVFHLQWYYAEDNSGGIGNTLTETGNIDISDLATVIGNGGIATVTMTNFDPSHDGVYSIVVNNGSAIDSISLSGSYIAGNISVSGNTSYYLPASNTFVLTCDFIFDGQWLNVSWILPSTQEIFSNSSDLKYEVTSDCCSSPVTSFLSIYSFNYTMDDSSYTCKGYTNGGGEASLLHNINYGIVPARSDLMFSLFTSIDTDFILYSLLTAFSGTITMNSSPTNILYGDTVVVTATIQGDDVFHLQWYYAEDNSGGIGNTLTETGNIDISDPATVIGNGGIATVTMTNFDPSHDGVYSIVVNNGSAIDSISLSGSYIAGNISVSGNTSYYLPASNTFVLTCDFIFDGQWLNLSWILPSTQEIFSNSSDLKYEVTSDCCSSPVTSFLSIYSFNYTMDDSSYTCKGYTNGGGEASLLHNINYDFILYSLLTAFSGTITMNSSPTNILYGDTVVVTATILGDDVFHLQWYYAEDNSGGIGNTLTETGNIDISDPATVIGNGGIATVTMTNFDPSHDGVYSIVVNNGSAMDSISLSGSYIAGNISISGNTSYYLPASNTFVLTCDFIFDDVILYSLLTAFSGTITMNSSPTNILYGDTVVVTATILGDDVFHLQWYYAEDNSGGIGNTLTETEISTSVTWLLLLATVA</sequence>
<dbReference type="InterPro" id="IPR003598">
    <property type="entry name" value="Ig_sub2"/>
</dbReference>
<evidence type="ECO:0000256" key="1">
    <source>
        <dbReference type="ARBA" id="ARBA00004613"/>
    </source>
</evidence>
<feature type="domain" description="Ig-like" evidence="6">
    <location>
        <begin position="1067"/>
        <end position="1163"/>
    </location>
</feature>
<dbReference type="InterPro" id="IPR013320">
    <property type="entry name" value="ConA-like_dom_sf"/>
</dbReference>
<dbReference type="SMART" id="SM00408">
    <property type="entry name" value="IGc2"/>
    <property type="match status" value="4"/>
</dbReference>
<dbReference type="Gene3D" id="2.60.40.10">
    <property type="entry name" value="Immunoglobulins"/>
    <property type="match status" value="4"/>
</dbReference>
<evidence type="ECO:0000256" key="3">
    <source>
        <dbReference type="ARBA" id="ARBA00022729"/>
    </source>
</evidence>
<dbReference type="InterPro" id="IPR039675">
    <property type="entry name" value="CILP1/CILP2"/>
</dbReference>
<dbReference type="PROSITE" id="PS50022">
    <property type="entry name" value="FA58C_3"/>
    <property type="match status" value="1"/>
</dbReference>
<evidence type="ECO:0000256" key="4">
    <source>
        <dbReference type="ARBA" id="ARBA00023180"/>
    </source>
</evidence>
<proteinExistence type="predicted"/>
<dbReference type="GO" id="GO:0005576">
    <property type="term" value="C:extracellular region"/>
    <property type="evidence" value="ECO:0007669"/>
    <property type="project" value="UniProtKB-SubCell"/>
</dbReference>
<dbReference type="Pfam" id="PF13330">
    <property type="entry name" value="Mucin2_WxxW"/>
    <property type="match status" value="2"/>
</dbReference>
<dbReference type="InterPro" id="IPR025155">
    <property type="entry name" value="WxxW_domain"/>
</dbReference>
<protein>
    <submittedName>
        <fullName evidence="7">Uncharacterized protein</fullName>
    </submittedName>
</protein>
<name>A0A2G8K6U1_STIJA</name>
<evidence type="ECO:0000313" key="7">
    <source>
        <dbReference type="EMBL" id="PIK43669.1"/>
    </source>
</evidence>
<dbReference type="PANTHER" id="PTHR15031:SF4">
    <property type="entry name" value="CARTILAGE INTERMEDIATE LAYER PROTEIN 1"/>
    <property type="match status" value="1"/>
</dbReference>
<dbReference type="OrthoDB" id="6049857at2759"/>
<dbReference type="STRING" id="307972.A0A2G8K6U1"/>
<dbReference type="Gene3D" id="2.60.120.200">
    <property type="match status" value="2"/>
</dbReference>
<dbReference type="EMBL" id="MRZV01000834">
    <property type="protein sequence ID" value="PIK43669.1"/>
    <property type="molecule type" value="Genomic_DNA"/>
</dbReference>
<dbReference type="Proteomes" id="UP000230750">
    <property type="component" value="Unassembled WGS sequence"/>
</dbReference>
<feature type="domain" description="Ig-like" evidence="6">
    <location>
        <begin position="956"/>
        <end position="1059"/>
    </location>
</feature>
<dbReference type="InterPro" id="IPR036179">
    <property type="entry name" value="Ig-like_dom_sf"/>
</dbReference>
<keyword evidence="8" id="KW-1185">Reference proteome</keyword>
<dbReference type="SMART" id="SM00409">
    <property type="entry name" value="IG"/>
    <property type="match status" value="7"/>
</dbReference>
<dbReference type="SUPFAM" id="SSF48726">
    <property type="entry name" value="Immunoglobulin"/>
    <property type="match status" value="4"/>
</dbReference>
<dbReference type="Gene3D" id="2.60.120.260">
    <property type="entry name" value="Galactose-binding domain-like"/>
    <property type="match status" value="1"/>
</dbReference>
<dbReference type="SUPFAM" id="SSF49899">
    <property type="entry name" value="Concanavalin A-like lectins/glucanases"/>
    <property type="match status" value="2"/>
</dbReference>
<dbReference type="PROSITE" id="PS50835">
    <property type="entry name" value="IG_LIKE"/>
    <property type="match status" value="3"/>
</dbReference>